<proteinExistence type="predicted"/>
<dbReference type="HOGENOM" id="CLU_917187_0_0_10"/>
<dbReference type="eggNOG" id="ENOG503431B">
    <property type="taxonomic scope" value="Bacteria"/>
</dbReference>
<dbReference type="AlphaFoldDB" id="F3PVQ9"/>
<comment type="caution">
    <text evidence="2">The sequence shown here is derived from an EMBL/GenBank/DDBJ whole genome shotgun (WGS) entry which is preliminary data.</text>
</comment>
<evidence type="ECO:0000313" key="2">
    <source>
        <dbReference type="EMBL" id="EGF53423.1"/>
    </source>
</evidence>
<dbReference type="Pfam" id="PF01636">
    <property type="entry name" value="APH"/>
    <property type="match status" value="1"/>
</dbReference>
<dbReference type="SUPFAM" id="SSF56112">
    <property type="entry name" value="Protein kinase-like (PK-like)"/>
    <property type="match status" value="1"/>
</dbReference>
<evidence type="ECO:0000259" key="1">
    <source>
        <dbReference type="Pfam" id="PF01636"/>
    </source>
</evidence>
<protein>
    <submittedName>
        <fullName evidence="2">Conserved domain protein</fullName>
    </submittedName>
</protein>
<dbReference type="RefSeq" id="WP_009126076.1">
    <property type="nucleotide sequence ID" value="NZ_GL882676.1"/>
</dbReference>
<dbReference type="InterPro" id="IPR002575">
    <property type="entry name" value="Aminoglycoside_PTrfase"/>
</dbReference>
<evidence type="ECO:0000313" key="3">
    <source>
        <dbReference type="Proteomes" id="UP000003416"/>
    </source>
</evidence>
<reference evidence="2 3" key="1">
    <citation type="submission" date="2011-02" db="EMBL/GenBank/DDBJ databases">
        <authorList>
            <person name="Weinstock G."/>
            <person name="Sodergren E."/>
            <person name="Clifton S."/>
            <person name="Fulton L."/>
            <person name="Fulton B."/>
            <person name="Courtney L."/>
            <person name="Fronick C."/>
            <person name="Harrison M."/>
            <person name="Strong C."/>
            <person name="Farmer C."/>
            <person name="Delahaunty K."/>
            <person name="Markovic C."/>
            <person name="Hall O."/>
            <person name="Minx P."/>
            <person name="Tomlinson C."/>
            <person name="Mitreva M."/>
            <person name="Hou S."/>
            <person name="Chen J."/>
            <person name="Wollam A."/>
            <person name="Pepin K.H."/>
            <person name="Johnson M."/>
            <person name="Bhonagiri V."/>
            <person name="Zhang X."/>
            <person name="Suruliraj S."/>
            <person name="Warren W."/>
            <person name="Chinwalla A."/>
            <person name="Mardis E.R."/>
            <person name="Wilson R.K."/>
        </authorList>
    </citation>
    <scope>NUCLEOTIDE SEQUENCE [LARGE SCALE GENOMIC DNA]</scope>
    <source>
        <strain evidence="2 3">YIT 12057</strain>
    </source>
</reference>
<feature type="domain" description="Aminoglycoside phosphotransferase" evidence="1">
    <location>
        <begin position="194"/>
        <end position="230"/>
    </location>
</feature>
<keyword evidence="3" id="KW-1185">Reference proteome</keyword>
<accession>F3PVQ9</accession>
<dbReference type="GeneID" id="86050297"/>
<organism evidence="2 3">
    <name type="scientific">Bacteroides fluxus YIT 12057</name>
    <dbReference type="NCBI Taxonomy" id="763034"/>
    <lineage>
        <taxon>Bacteria</taxon>
        <taxon>Pseudomonadati</taxon>
        <taxon>Bacteroidota</taxon>
        <taxon>Bacteroidia</taxon>
        <taxon>Bacteroidales</taxon>
        <taxon>Bacteroidaceae</taxon>
        <taxon>Bacteroides</taxon>
    </lineage>
</organism>
<dbReference type="STRING" id="763034.HMPREF9446_02837"/>
<dbReference type="EMBL" id="AFBN01000082">
    <property type="protein sequence ID" value="EGF53423.1"/>
    <property type="molecule type" value="Genomic_DNA"/>
</dbReference>
<name>F3PVQ9_9BACE</name>
<sequence length="303" mass="35644">MTYYRFKTFTTSYYFPKLNTDQQYMYGLYSAYGGKLSKLYWSWFKKYSIVRALTAVNEDKLPFHYQQIKEADGTDCLMSFNMGSPGVEQKISILGYDNQNHTPFFAKFSQKPIAKKLTTNEIDIYKTLKSTQLTPKLLDYKINENYVYLKAEYIKGERPKSKKVTSEILTLCLKLKNYHLTTKKNDENGLLLALSHGDFCPWNILMYKNQMKLIDWELAKDRPLGFDLFTYICQVSLLFNPECELLQVINEHNILIEQYFTDCGVKDYLPYLKSFATEKANYEKNKGNSKAFEKYHRLKNILS</sequence>
<gene>
    <name evidence="2" type="ORF">HMPREF9446_02837</name>
</gene>
<dbReference type="Gene3D" id="3.90.1200.10">
    <property type="match status" value="1"/>
</dbReference>
<dbReference type="InterPro" id="IPR011009">
    <property type="entry name" value="Kinase-like_dom_sf"/>
</dbReference>
<dbReference type="Proteomes" id="UP000003416">
    <property type="component" value="Unassembled WGS sequence"/>
</dbReference>